<dbReference type="STRING" id="1715692.RUE5091_04503"/>
<dbReference type="SUPFAM" id="SSF101790">
    <property type="entry name" value="Aminomethyltransferase beta-barrel domain"/>
    <property type="match status" value="1"/>
</dbReference>
<dbReference type="InterPro" id="IPR028896">
    <property type="entry name" value="GcvT/YgfZ/DmdA"/>
</dbReference>
<feature type="domain" description="GCVT N-terminal" evidence="2">
    <location>
        <begin position="12"/>
        <end position="260"/>
    </location>
</feature>
<dbReference type="InterPro" id="IPR029043">
    <property type="entry name" value="GcvT/YgfZ_C"/>
</dbReference>
<dbReference type="GO" id="GO:0004047">
    <property type="term" value="F:aminomethyltransferase activity"/>
    <property type="evidence" value="ECO:0007669"/>
    <property type="project" value="UniProtKB-EC"/>
</dbReference>
<feature type="binding site" evidence="1">
    <location>
        <position position="197"/>
    </location>
    <ligand>
        <name>substrate</name>
    </ligand>
</feature>
<dbReference type="Proteomes" id="UP000051260">
    <property type="component" value="Unassembled WGS sequence"/>
</dbReference>
<evidence type="ECO:0000259" key="3">
    <source>
        <dbReference type="Pfam" id="PF08669"/>
    </source>
</evidence>
<dbReference type="PIRSF" id="PIRSF006487">
    <property type="entry name" value="GcvT"/>
    <property type="match status" value="1"/>
</dbReference>
<dbReference type="EC" id="2.1.2.10" evidence="4"/>
<reference evidence="5" key="1">
    <citation type="submission" date="2015-09" db="EMBL/GenBank/DDBJ databases">
        <authorList>
            <person name="Rodrigo-Torres L."/>
            <person name="Arahal D.R."/>
        </authorList>
    </citation>
    <scope>NUCLEOTIDE SEQUENCE [LARGE SCALE GENOMIC DNA]</scope>
    <source>
        <strain evidence="5">CECT 5091</strain>
    </source>
</reference>
<dbReference type="InterPro" id="IPR013977">
    <property type="entry name" value="GcvT_C"/>
</dbReference>
<dbReference type="Gene3D" id="3.30.1360.120">
    <property type="entry name" value="Probable tRNA modification gtpase trme, domain 1"/>
    <property type="match status" value="1"/>
</dbReference>
<evidence type="ECO:0000259" key="2">
    <source>
        <dbReference type="Pfam" id="PF01571"/>
    </source>
</evidence>
<dbReference type="PANTHER" id="PTHR43757:SF2">
    <property type="entry name" value="AMINOMETHYLTRANSFERASE, MITOCHONDRIAL"/>
    <property type="match status" value="1"/>
</dbReference>
<dbReference type="EMBL" id="CYUD01000026">
    <property type="protein sequence ID" value="CUK20308.1"/>
    <property type="molecule type" value="Genomic_DNA"/>
</dbReference>
<dbReference type="GO" id="GO:0032259">
    <property type="term" value="P:methylation"/>
    <property type="evidence" value="ECO:0007669"/>
    <property type="project" value="UniProtKB-KW"/>
</dbReference>
<dbReference type="SUPFAM" id="SSF103025">
    <property type="entry name" value="Folate-binding domain"/>
    <property type="match status" value="1"/>
</dbReference>
<keyword evidence="4" id="KW-0489">Methyltransferase</keyword>
<proteinExistence type="predicted"/>
<dbReference type="AlphaFoldDB" id="A0A0P1IKM6"/>
<dbReference type="InterPro" id="IPR027266">
    <property type="entry name" value="TrmE/GcvT-like"/>
</dbReference>
<feature type="domain" description="Aminomethyltransferase C-terminal" evidence="3">
    <location>
        <begin position="281"/>
        <end position="355"/>
    </location>
</feature>
<protein>
    <submittedName>
        <fullName evidence="4">Aminomethyltransferase</fullName>
        <ecNumber evidence="4">2.1.2.10</ecNumber>
    </submittedName>
</protein>
<organism evidence="4 5">
    <name type="scientific">Ruegeria denitrificans</name>
    <dbReference type="NCBI Taxonomy" id="1715692"/>
    <lineage>
        <taxon>Bacteria</taxon>
        <taxon>Pseudomonadati</taxon>
        <taxon>Pseudomonadota</taxon>
        <taxon>Alphaproteobacteria</taxon>
        <taxon>Rhodobacterales</taxon>
        <taxon>Roseobacteraceae</taxon>
        <taxon>Ruegeria</taxon>
    </lineage>
</organism>
<dbReference type="OrthoDB" id="9772660at2"/>
<evidence type="ECO:0000256" key="1">
    <source>
        <dbReference type="PIRSR" id="PIRSR006487-1"/>
    </source>
</evidence>
<dbReference type="PANTHER" id="PTHR43757">
    <property type="entry name" value="AMINOMETHYLTRANSFERASE"/>
    <property type="match status" value="1"/>
</dbReference>
<dbReference type="Pfam" id="PF01571">
    <property type="entry name" value="GCV_T"/>
    <property type="match status" value="1"/>
</dbReference>
<evidence type="ECO:0000313" key="5">
    <source>
        <dbReference type="Proteomes" id="UP000051260"/>
    </source>
</evidence>
<sequence length="363" mass="38792">MNEKLSRTSALAARHTALGSSLEDWNGMGTAWTYNTDPNDEHDAVREAAGMFDMSPLKKMFVRGPDAAATLDHLTTRDISKITPGKAAYLCVLTDTGGIADDAIVSNNGGDEWMIVHGSGDTMALLEASAEGRDVQIEFTDDLHDLSVQGPKALEILDAHCDISLSNLAYFEHAPAALFGYPCRISRTGYSGERGYEIFANASVIEDIWDKLVAAGVVPCSFTALDKVRIEAGLLFYGYDMTEDNTPWEVGLGFTVSTTKGDFRGKEAVLAARGKEAISNVCLDIAHSDMVAGGEALTLDGQEVGLINSPCYSHRLGKSLALAHVKPSAETGVSLRVVCDGIVTTAKVVAMPIYDPTKARTHA</sequence>
<dbReference type="Pfam" id="PF08669">
    <property type="entry name" value="GCV_T_C"/>
    <property type="match status" value="1"/>
</dbReference>
<accession>A0A0P1IKM6</accession>
<dbReference type="RefSeq" id="WP_058284097.1">
    <property type="nucleotide sequence ID" value="NZ_CYUD01000026.1"/>
</dbReference>
<keyword evidence="5" id="KW-1185">Reference proteome</keyword>
<keyword evidence="4" id="KW-0808">Transferase</keyword>
<gene>
    <name evidence="4" type="primary">gcvT_15</name>
    <name evidence="4" type="ORF">RUE5091_04503</name>
</gene>
<name>A0A0P1IKM6_9RHOB</name>
<dbReference type="GO" id="GO:0008168">
    <property type="term" value="F:methyltransferase activity"/>
    <property type="evidence" value="ECO:0007669"/>
    <property type="project" value="UniProtKB-KW"/>
</dbReference>
<evidence type="ECO:0000313" key="4">
    <source>
        <dbReference type="EMBL" id="CUK20308.1"/>
    </source>
</evidence>
<dbReference type="InterPro" id="IPR006222">
    <property type="entry name" value="GCVT_N"/>
</dbReference>